<dbReference type="InterPro" id="IPR006580">
    <property type="entry name" value="Znf_TTF"/>
</dbReference>
<proteinExistence type="predicted"/>
<dbReference type="KEGG" id="epa:114575707"/>
<dbReference type="RefSeq" id="XP_028516933.1">
    <property type="nucleotide sequence ID" value="XM_028661132.1"/>
</dbReference>
<evidence type="ECO:0000259" key="1">
    <source>
        <dbReference type="SMART" id="SM00597"/>
    </source>
</evidence>
<evidence type="ECO:0000313" key="2">
    <source>
        <dbReference type="EnsemblMetazoa" id="XP_028516933.1"/>
    </source>
</evidence>
<feature type="domain" description="TTF-type" evidence="1">
    <location>
        <begin position="16"/>
        <end position="103"/>
    </location>
</feature>
<dbReference type="InterPro" id="IPR025398">
    <property type="entry name" value="DUF4371"/>
</dbReference>
<reference evidence="2" key="1">
    <citation type="submission" date="2022-11" db="UniProtKB">
        <authorList>
            <consortium name="EnsemblMetazoa"/>
        </authorList>
    </citation>
    <scope>IDENTIFICATION</scope>
</reference>
<name>A0A913YPG4_EXADI</name>
<dbReference type="Proteomes" id="UP000887567">
    <property type="component" value="Unplaced"/>
</dbReference>
<dbReference type="AlphaFoldDB" id="A0A913YPG4"/>
<organism evidence="2 3">
    <name type="scientific">Exaiptasia diaphana</name>
    <name type="common">Tropical sea anemone</name>
    <name type="synonym">Aiptasia pulchella</name>
    <dbReference type="NCBI Taxonomy" id="2652724"/>
    <lineage>
        <taxon>Eukaryota</taxon>
        <taxon>Metazoa</taxon>
        <taxon>Cnidaria</taxon>
        <taxon>Anthozoa</taxon>
        <taxon>Hexacorallia</taxon>
        <taxon>Actiniaria</taxon>
        <taxon>Aiptasiidae</taxon>
        <taxon>Exaiptasia</taxon>
    </lineage>
</organism>
<dbReference type="PANTHER" id="PTHR45749">
    <property type="match status" value="1"/>
</dbReference>
<dbReference type="Pfam" id="PF14291">
    <property type="entry name" value="DUF4371"/>
    <property type="match status" value="1"/>
</dbReference>
<dbReference type="PANTHER" id="PTHR45749:SF21">
    <property type="entry name" value="DUF4371 DOMAIN-CONTAINING PROTEIN"/>
    <property type="match status" value="1"/>
</dbReference>
<sequence>MPVDSKKRLQYPVNSQKRKYNPEWEVKFPWLRYSESEDGTYCSCCYAFAKSFTSNDPLISAPFKDWKNAIGVKRGILTNHEMTKCHRSSMVAAENFMLVTRKEKESIKESLNRSYSDRVQKNRDALCSILDVVILLAKRGIPFRGRWDKSAKRDNGNFEYFIHWLAKYDNNLSDHLSSAAKNARYLSPQVQNEMIDCLGEVICSTLVSKVNKSKFISIMADETTDVSTIEQLSVYVRYLDMSSVINNVEVDEVFLRFVPLPRTDSATITDLLIDHVKREEEILLAATNRECLPTLSDTRWLSRVDSISTLLVNYSRIYDAISEVMMQSTGKASHDASGFLRALFQQFSLNIS</sequence>
<dbReference type="OrthoDB" id="5990539at2759"/>
<evidence type="ECO:0000313" key="3">
    <source>
        <dbReference type="Proteomes" id="UP000887567"/>
    </source>
</evidence>
<accession>A0A913YPG4</accession>
<dbReference type="OMA" id="NETADIG"/>
<dbReference type="SMART" id="SM00597">
    <property type="entry name" value="ZnF_TTF"/>
    <property type="match status" value="1"/>
</dbReference>
<protein>
    <recommendedName>
        <fullName evidence="1">TTF-type domain-containing protein</fullName>
    </recommendedName>
</protein>
<dbReference type="GeneID" id="114575707"/>
<keyword evidence="3" id="KW-1185">Reference proteome</keyword>
<dbReference type="EnsemblMetazoa" id="XM_028661132.1">
    <property type="protein sequence ID" value="XP_028516933.1"/>
    <property type="gene ID" value="LOC114575707"/>
</dbReference>